<feature type="region of interest" description="Disordered" evidence="1">
    <location>
        <begin position="1"/>
        <end position="33"/>
    </location>
</feature>
<reference evidence="2 3" key="1">
    <citation type="journal article" date="2011" name="PLoS Pathog.">
        <title>Endophytic Life Strategies Decoded by Genome and Transcriptome Analyses of the Mutualistic Root Symbiont Piriformospora indica.</title>
        <authorList>
            <person name="Zuccaro A."/>
            <person name="Lahrmann U."/>
            <person name="Guldener U."/>
            <person name="Langen G."/>
            <person name="Pfiffi S."/>
            <person name="Biedenkopf D."/>
            <person name="Wong P."/>
            <person name="Samans B."/>
            <person name="Grimm C."/>
            <person name="Basiewicz M."/>
            <person name="Murat C."/>
            <person name="Martin F."/>
            <person name="Kogel K.H."/>
        </authorList>
    </citation>
    <scope>NUCLEOTIDE SEQUENCE [LARGE SCALE GENOMIC DNA]</scope>
    <source>
        <strain evidence="2 3">DSM 11827</strain>
    </source>
</reference>
<keyword evidence="3" id="KW-1185">Reference proteome</keyword>
<accession>G4U0X6</accession>
<sequence length="33" mass="3445">MNGSAQRLSSGLPYATSVSERSSSLSRQSISAE</sequence>
<comment type="caution">
    <text evidence="2">The sequence shown here is derived from an EMBL/GenBank/DDBJ whole genome shotgun (WGS) entry which is preliminary data.</text>
</comment>
<dbReference type="Proteomes" id="UP000007148">
    <property type="component" value="Unassembled WGS sequence"/>
</dbReference>
<dbReference type="InParanoid" id="G4U0X6"/>
<evidence type="ECO:0000313" key="3">
    <source>
        <dbReference type="Proteomes" id="UP000007148"/>
    </source>
</evidence>
<gene>
    <name evidence="2" type="ORF">PIIN_11201</name>
</gene>
<dbReference type="AlphaFoldDB" id="G4U0X6"/>
<evidence type="ECO:0000256" key="1">
    <source>
        <dbReference type="SAM" id="MobiDB-lite"/>
    </source>
</evidence>
<organism evidence="2 3">
    <name type="scientific">Serendipita indica (strain DSM 11827)</name>
    <name type="common">Root endophyte fungus</name>
    <name type="synonym">Piriformospora indica</name>
    <dbReference type="NCBI Taxonomy" id="1109443"/>
    <lineage>
        <taxon>Eukaryota</taxon>
        <taxon>Fungi</taxon>
        <taxon>Dikarya</taxon>
        <taxon>Basidiomycota</taxon>
        <taxon>Agaricomycotina</taxon>
        <taxon>Agaricomycetes</taxon>
        <taxon>Sebacinales</taxon>
        <taxon>Serendipitaceae</taxon>
        <taxon>Serendipita</taxon>
    </lineage>
</organism>
<name>G4U0X6_SERID</name>
<evidence type="ECO:0000313" key="2">
    <source>
        <dbReference type="EMBL" id="CCA77219.1"/>
    </source>
</evidence>
<proteinExistence type="predicted"/>
<feature type="compositionally biased region" description="Low complexity" evidence="1">
    <location>
        <begin position="17"/>
        <end position="33"/>
    </location>
</feature>
<dbReference type="HOGENOM" id="CLU_3385002_0_0_1"/>
<protein>
    <submittedName>
        <fullName evidence="2">Uncharacterized protein</fullName>
    </submittedName>
</protein>
<dbReference type="EMBL" id="CAFZ01001380">
    <property type="protein sequence ID" value="CCA77219.1"/>
    <property type="molecule type" value="Genomic_DNA"/>
</dbReference>